<comment type="similarity">
    <text evidence="2">Belongs to the SNF7 family.</text>
</comment>
<keyword evidence="3" id="KW-0813">Transport</keyword>
<dbReference type="AlphaFoldDB" id="A0A8S9YPH1"/>
<sequence length="206" mass="23511">MGSIFARGKHRSAVTEQDRAVLQLKQQRDKLNQYSRKIERQLERERSLAKQLLAGGKKEKALLLLKKKRCLEKLMDQTSKHLSTVEQLVHDIEFSQIQTDVINGLSVGNQALRKIHQIMSLEDVERILEETREGVAYQEEIDAAIADSLSPRDTQEAEHELQRILGSLGEQLPDVPTHDLSDVSENKERDRRAEKSRPVRTAVLSS</sequence>
<comment type="caution">
    <text evidence="9">The sequence shown here is derived from an EMBL/GenBank/DDBJ whole genome shotgun (WGS) entry which is preliminary data.</text>
</comment>
<accession>A0A8S9YPH1</accession>
<dbReference type="Pfam" id="PF03357">
    <property type="entry name" value="Snf7"/>
    <property type="match status" value="1"/>
</dbReference>
<evidence type="ECO:0000256" key="6">
    <source>
        <dbReference type="ARBA" id="ARBA00023136"/>
    </source>
</evidence>
<dbReference type="GO" id="GO:0006900">
    <property type="term" value="P:vesicle budding from membrane"/>
    <property type="evidence" value="ECO:0007669"/>
    <property type="project" value="TreeGrafter"/>
</dbReference>
<proteinExistence type="inferred from homology"/>
<evidence type="ECO:0000256" key="4">
    <source>
        <dbReference type="ARBA" id="ARBA00022753"/>
    </source>
</evidence>
<keyword evidence="7" id="KW-0175">Coiled coil</keyword>
<evidence type="ECO:0000313" key="9">
    <source>
        <dbReference type="EMBL" id="KAF7256604.1"/>
    </source>
</evidence>
<comment type="subcellular location">
    <subcellularLocation>
        <location evidence="1">Endosome membrane</location>
    </subcellularLocation>
</comment>
<dbReference type="GO" id="GO:0015031">
    <property type="term" value="P:protein transport"/>
    <property type="evidence" value="ECO:0007669"/>
    <property type="project" value="UniProtKB-KW"/>
</dbReference>
<dbReference type="GO" id="GO:0000815">
    <property type="term" value="C:ESCRT III complex"/>
    <property type="evidence" value="ECO:0007669"/>
    <property type="project" value="TreeGrafter"/>
</dbReference>
<dbReference type="OrthoDB" id="441172at2759"/>
<dbReference type="Gene3D" id="6.10.140.1230">
    <property type="match status" value="1"/>
</dbReference>
<evidence type="ECO:0000256" key="2">
    <source>
        <dbReference type="ARBA" id="ARBA00006190"/>
    </source>
</evidence>
<organism evidence="9 10">
    <name type="scientific">Paragonimus skrjabini miyazakii</name>
    <dbReference type="NCBI Taxonomy" id="59628"/>
    <lineage>
        <taxon>Eukaryota</taxon>
        <taxon>Metazoa</taxon>
        <taxon>Spiralia</taxon>
        <taxon>Lophotrochozoa</taxon>
        <taxon>Platyhelminthes</taxon>
        <taxon>Trematoda</taxon>
        <taxon>Digenea</taxon>
        <taxon>Plagiorchiida</taxon>
        <taxon>Troglotremata</taxon>
        <taxon>Troglotrematidae</taxon>
        <taxon>Paragonimus</taxon>
    </lineage>
</organism>
<reference evidence="9" key="1">
    <citation type="submission" date="2019-07" db="EMBL/GenBank/DDBJ databases">
        <title>Annotation for the trematode Paragonimus miyazaki's.</title>
        <authorList>
            <person name="Choi Y.-J."/>
        </authorList>
    </citation>
    <scope>NUCLEOTIDE SEQUENCE</scope>
    <source>
        <strain evidence="9">Japan</strain>
    </source>
</reference>
<keyword evidence="10" id="KW-1185">Reference proteome</keyword>
<evidence type="ECO:0000256" key="7">
    <source>
        <dbReference type="SAM" id="Coils"/>
    </source>
</evidence>
<dbReference type="Proteomes" id="UP000822476">
    <property type="component" value="Unassembled WGS sequence"/>
</dbReference>
<gene>
    <name evidence="9" type="ORF">EG68_06147</name>
</gene>
<evidence type="ECO:0000313" key="10">
    <source>
        <dbReference type="Proteomes" id="UP000822476"/>
    </source>
</evidence>
<dbReference type="PANTHER" id="PTHR22761:SF5">
    <property type="entry name" value="CHARGED MULTIVESICULAR BODY PROTEIN 6"/>
    <property type="match status" value="1"/>
</dbReference>
<dbReference type="GO" id="GO:0005771">
    <property type="term" value="C:multivesicular body"/>
    <property type="evidence" value="ECO:0007669"/>
    <property type="project" value="TreeGrafter"/>
</dbReference>
<keyword evidence="4" id="KW-0967">Endosome</keyword>
<keyword evidence="5" id="KW-0653">Protein transport</keyword>
<dbReference type="PANTHER" id="PTHR22761">
    <property type="entry name" value="CHARGED MULTIVESICULAR BODY PROTEIN"/>
    <property type="match status" value="1"/>
</dbReference>
<protein>
    <recommendedName>
        <fullName evidence="11">Charged multivesicular body protein 6</fullName>
    </recommendedName>
</protein>
<evidence type="ECO:0000256" key="5">
    <source>
        <dbReference type="ARBA" id="ARBA00022927"/>
    </source>
</evidence>
<dbReference type="InterPro" id="IPR005024">
    <property type="entry name" value="Snf7_fam"/>
</dbReference>
<name>A0A8S9YPH1_9TREM</name>
<dbReference type="EMBL" id="JTDE01002983">
    <property type="protein sequence ID" value="KAF7256604.1"/>
    <property type="molecule type" value="Genomic_DNA"/>
</dbReference>
<feature type="compositionally biased region" description="Basic and acidic residues" evidence="8">
    <location>
        <begin position="176"/>
        <end position="197"/>
    </location>
</feature>
<evidence type="ECO:0000256" key="3">
    <source>
        <dbReference type="ARBA" id="ARBA00022448"/>
    </source>
</evidence>
<dbReference type="GO" id="GO:0032511">
    <property type="term" value="P:late endosome to vacuole transport via multivesicular body sorting pathway"/>
    <property type="evidence" value="ECO:0007669"/>
    <property type="project" value="TreeGrafter"/>
</dbReference>
<feature type="coiled-coil region" evidence="7">
    <location>
        <begin position="17"/>
        <end position="51"/>
    </location>
</feature>
<evidence type="ECO:0008006" key="11">
    <source>
        <dbReference type="Google" id="ProtNLM"/>
    </source>
</evidence>
<evidence type="ECO:0000256" key="8">
    <source>
        <dbReference type="SAM" id="MobiDB-lite"/>
    </source>
</evidence>
<keyword evidence="6" id="KW-0472">Membrane</keyword>
<evidence type="ECO:0000256" key="1">
    <source>
        <dbReference type="ARBA" id="ARBA00004608"/>
    </source>
</evidence>
<feature type="region of interest" description="Disordered" evidence="8">
    <location>
        <begin position="167"/>
        <end position="206"/>
    </location>
</feature>